<evidence type="ECO:0000313" key="2">
    <source>
        <dbReference type="Proteomes" id="UP000217784"/>
    </source>
</evidence>
<comment type="caution">
    <text evidence="1">The sequence shown here is derived from an EMBL/GenBank/DDBJ whole genome shotgun (WGS) entry which is preliminary data.</text>
</comment>
<organism evidence="1 2">
    <name type="scientific">Methanobacterium bryantii</name>
    <dbReference type="NCBI Taxonomy" id="2161"/>
    <lineage>
        <taxon>Archaea</taxon>
        <taxon>Methanobacteriati</taxon>
        <taxon>Methanobacteriota</taxon>
        <taxon>Methanomada group</taxon>
        <taxon>Methanobacteria</taxon>
        <taxon>Methanobacteriales</taxon>
        <taxon>Methanobacteriaceae</taxon>
        <taxon>Methanobacterium</taxon>
    </lineage>
</organism>
<evidence type="ECO:0000313" key="1">
    <source>
        <dbReference type="EMBL" id="PAV05740.1"/>
    </source>
</evidence>
<sequence length="355" mass="40988">MNSSNFQNLGTYKYDFYQQNSTSIKAGKGYANSNTKPYNGKSGIDLGKPIGHKKQPCPQKDCKGTIIAVMICTDVKGFETSTEQVCDTCGHVINTAMQVLGKKEKMYHTFPYSSHNDWIERNCKDLQSGIPRTINEAGAFSNGMKYLTNLLKNYNSSNQILESGIDYKLEYDVHCYGVRRNDTRNEHRDFGIKSTNVNSNYANLLKASKGRINNVNGSKRVPKDKQRLHEFYDFIDYNLTDLLEATKIQVADTKWIVRNYGLKYFYTGTKKATHEHVITCILWWRMLKDMHDTSDKTVLIQRRWLKDRILRINLDIDTLYNQIEPKLDGLKELNFEQRPLVLMSTNKKTIKGEQL</sequence>
<dbReference type="Proteomes" id="UP000217784">
    <property type="component" value="Unassembled WGS sequence"/>
</dbReference>
<gene>
    <name evidence="1" type="ORF">ASJ80_08385</name>
</gene>
<keyword evidence="2" id="KW-1185">Reference proteome</keyword>
<accession>A0A2A2H8Y5</accession>
<reference evidence="1 2" key="1">
    <citation type="journal article" date="2017" name="BMC Genomics">
        <title>Genomic analysis of methanogenic archaea reveals a shift towards energy conservation.</title>
        <authorList>
            <person name="Gilmore S.P."/>
            <person name="Henske J.K."/>
            <person name="Sexton J.A."/>
            <person name="Solomon K.V."/>
            <person name="Seppala S."/>
            <person name="Yoo J.I."/>
            <person name="Huyett L.M."/>
            <person name="Pressman A."/>
            <person name="Cogan J.Z."/>
            <person name="Kivenson V."/>
            <person name="Peng X."/>
            <person name="Tan Y."/>
            <person name="Valentine D.L."/>
            <person name="O'Malley M.A."/>
        </authorList>
    </citation>
    <scope>NUCLEOTIDE SEQUENCE [LARGE SCALE GENOMIC DNA]</scope>
    <source>
        <strain evidence="1 2">M.o.H.</strain>
    </source>
</reference>
<dbReference type="AlphaFoldDB" id="A0A2A2H8Y5"/>
<name>A0A2A2H8Y5_METBR</name>
<protein>
    <submittedName>
        <fullName evidence="1">Uncharacterized protein</fullName>
    </submittedName>
</protein>
<dbReference type="RefSeq" id="WP_069583086.1">
    <property type="nucleotide sequence ID" value="NZ_LMVM01000002.1"/>
</dbReference>
<dbReference type="EMBL" id="LMVM01000002">
    <property type="protein sequence ID" value="PAV05740.1"/>
    <property type="molecule type" value="Genomic_DNA"/>
</dbReference>
<proteinExistence type="predicted"/>